<evidence type="ECO:0008006" key="4">
    <source>
        <dbReference type="Google" id="ProtNLM"/>
    </source>
</evidence>
<name>A0A669QHH0_PHACC</name>
<dbReference type="Proteomes" id="UP000472261">
    <property type="component" value="Unplaced"/>
</dbReference>
<sequence>MGRRHRDRAGDLNRGSAAGRALCGSTPAAMGASGSAPTTPLPGPLRNRHLTHVSDPRSPSAGILRTPIEVVSSPAGSPQPGPAQAGAQDADPRSPTPGISRTPMKDTPSDSVECLVRQLGEAFAVETAPSEPPPPAATRASEDPALRGAAELQPDRGPEPGCEATARPHRCAGSGLASGSKHVRRKASSKTLATSGGIVRSPFSILPSDNSPSAPVQRQAKKHILGENPGEKEVAVDLSRNLKAGNCAWSDLNKENQQCPFVEN</sequence>
<reference evidence="2" key="2">
    <citation type="submission" date="2025-09" db="UniProtKB">
        <authorList>
            <consortium name="Ensembl"/>
        </authorList>
    </citation>
    <scope>IDENTIFICATION</scope>
</reference>
<dbReference type="RefSeq" id="XP_031466078.1">
    <property type="nucleotide sequence ID" value="XM_031610218.1"/>
</dbReference>
<evidence type="ECO:0000256" key="1">
    <source>
        <dbReference type="SAM" id="MobiDB-lite"/>
    </source>
</evidence>
<dbReference type="OMA" id="KITGRAW"/>
<dbReference type="CTD" id="83461"/>
<feature type="region of interest" description="Disordered" evidence="1">
    <location>
        <begin position="1"/>
        <end position="220"/>
    </location>
</feature>
<dbReference type="Ensembl" id="ENSPCLT00000023557.1">
    <property type="protein sequence ID" value="ENSPCLP00000017668.1"/>
    <property type="gene ID" value="ENSPCLG00000014740.1"/>
</dbReference>
<reference evidence="2" key="1">
    <citation type="submission" date="2025-08" db="UniProtKB">
        <authorList>
            <consortium name="Ensembl"/>
        </authorList>
    </citation>
    <scope>IDENTIFICATION</scope>
</reference>
<proteinExistence type="predicted"/>
<evidence type="ECO:0000313" key="3">
    <source>
        <dbReference type="Proteomes" id="UP000472261"/>
    </source>
</evidence>
<dbReference type="InterPro" id="IPR038832">
    <property type="entry name" value="CDCA3"/>
</dbReference>
<dbReference type="OrthoDB" id="6337960at2759"/>
<feature type="compositionally biased region" description="Low complexity" evidence="1">
    <location>
        <begin position="72"/>
        <end position="89"/>
    </location>
</feature>
<evidence type="ECO:0000313" key="2">
    <source>
        <dbReference type="Ensembl" id="ENSPCLP00000017668.1"/>
    </source>
</evidence>
<organism evidence="2 3">
    <name type="scientific">Phasianus colchicus</name>
    <name type="common">Common pheasant</name>
    <dbReference type="NCBI Taxonomy" id="9054"/>
    <lineage>
        <taxon>Eukaryota</taxon>
        <taxon>Metazoa</taxon>
        <taxon>Chordata</taxon>
        <taxon>Craniata</taxon>
        <taxon>Vertebrata</taxon>
        <taxon>Euteleostomi</taxon>
        <taxon>Archelosauria</taxon>
        <taxon>Archosauria</taxon>
        <taxon>Dinosauria</taxon>
        <taxon>Saurischia</taxon>
        <taxon>Theropoda</taxon>
        <taxon>Coelurosauria</taxon>
        <taxon>Aves</taxon>
        <taxon>Neognathae</taxon>
        <taxon>Galloanserae</taxon>
        <taxon>Galliformes</taxon>
        <taxon>Phasianidae</taxon>
        <taxon>Phasianinae</taxon>
        <taxon>Phasianus</taxon>
    </lineage>
</organism>
<dbReference type="PANTHER" id="PTHR34756:SF1">
    <property type="entry name" value="CELL DIVISION CYCLE-ASSOCIATED PROTEIN 3"/>
    <property type="match status" value="1"/>
</dbReference>
<dbReference type="AlphaFoldDB" id="A0A669QHH0"/>
<dbReference type="GeneID" id="116239956"/>
<feature type="compositionally biased region" description="Polar residues" evidence="1">
    <location>
        <begin position="207"/>
        <end position="216"/>
    </location>
</feature>
<protein>
    <recommendedName>
        <fullName evidence="4">Cell division cycle associated 3</fullName>
    </recommendedName>
</protein>
<accession>A0A669QHH0</accession>
<dbReference type="PANTHER" id="PTHR34756">
    <property type="entry name" value="CELL DIVISION CYCLE-ASSOCIATED PROTEIN 3"/>
    <property type="match status" value="1"/>
</dbReference>
<dbReference type="KEGG" id="pcoc:116239956"/>
<keyword evidence="3" id="KW-1185">Reference proteome</keyword>
<gene>
    <name evidence="2" type="primary">CDCA3</name>
</gene>